<dbReference type="Proteomes" id="UP000198297">
    <property type="component" value="Unassembled WGS sequence"/>
</dbReference>
<protein>
    <submittedName>
        <fullName evidence="1">Uncharacterized protein</fullName>
    </submittedName>
</protein>
<dbReference type="AlphaFoldDB" id="A0A238Y4X1"/>
<sequence length="169" mass="19892">MSENLSRYPIEDNLSPIGALTFSKSGGWWRAIVHSEDQYGNEKVRLYLWHDNDAEGWVTKHKWNIDPEHWPAERRIVEEYVGAAVDANTPYFPVQHYDVVGGQTITKTETWWTAVVQYETDYSSTHETRLYMWQREDDTVKGTGFKWNINTDSWPEERDAADRYVESLQ</sequence>
<organism evidence="1 2">
    <name type="scientific">Halorubrum ezzemoulense</name>
    <name type="common">Halorubrum chaoviator</name>
    <dbReference type="NCBI Taxonomy" id="337243"/>
    <lineage>
        <taxon>Archaea</taxon>
        <taxon>Methanobacteriati</taxon>
        <taxon>Methanobacteriota</taxon>
        <taxon>Stenosarchaea group</taxon>
        <taxon>Halobacteria</taxon>
        <taxon>Halobacteriales</taxon>
        <taxon>Haloferacaceae</taxon>
        <taxon>Halorubrum</taxon>
    </lineage>
</organism>
<dbReference type="RefSeq" id="WP_089308894.1">
    <property type="nucleotide sequence ID" value="NZ_FZNK01000008.1"/>
</dbReference>
<accession>A0A238Y4X1</accession>
<reference evidence="1 2" key="1">
    <citation type="submission" date="2017-06" db="EMBL/GenBank/DDBJ databases">
        <authorList>
            <person name="Kim H.J."/>
            <person name="Triplett B.A."/>
        </authorList>
    </citation>
    <scope>NUCLEOTIDE SEQUENCE [LARGE SCALE GENOMIC DNA]</scope>
    <source>
        <strain evidence="1 2">DSM 19316</strain>
    </source>
</reference>
<proteinExistence type="predicted"/>
<evidence type="ECO:0000313" key="1">
    <source>
        <dbReference type="EMBL" id="SNR65369.1"/>
    </source>
</evidence>
<dbReference type="EMBL" id="FZNK01000008">
    <property type="protein sequence ID" value="SNR65369.1"/>
    <property type="molecule type" value="Genomic_DNA"/>
</dbReference>
<gene>
    <name evidence="1" type="ORF">SAMN06266787_10821</name>
</gene>
<evidence type="ECO:0000313" key="2">
    <source>
        <dbReference type="Proteomes" id="UP000198297"/>
    </source>
</evidence>
<name>A0A238Y4X1_HALEZ</name>